<evidence type="ECO:0000313" key="8">
    <source>
        <dbReference type="Proteomes" id="UP000256900"/>
    </source>
</evidence>
<gene>
    <name evidence="6" type="primary">prmA</name>
    <name evidence="7" type="ORF">DES32_0491</name>
</gene>
<dbReference type="GO" id="GO:0005840">
    <property type="term" value="C:ribosome"/>
    <property type="evidence" value="ECO:0007669"/>
    <property type="project" value="UniProtKB-KW"/>
</dbReference>
<dbReference type="Pfam" id="PF06325">
    <property type="entry name" value="PrmA"/>
    <property type="match status" value="1"/>
</dbReference>
<dbReference type="PANTHER" id="PTHR43648">
    <property type="entry name" value="ELECTRON TRANSFER FLAVOPROTEIN BETA SUBUNIT LYSINE METHYLTRANSFERASE"/>
    <property type="match status" value="1"/>
</dbReference>
<dbReference type="AlphaFoldDB" id="A0A3D9Z281"/>
<accession>A0A3D9Z281</accession>
<evidence type="ECO:0000256" key="4">
    <source>
        <dbReference type="ARBA" id="ARBA00022679"/>
    </source>
</evidence>
<dbReference type="GO" id="GO:0032259">
    <property type="term" value="P:methylation"/>
    <property type="evidence" value="ECO:0007669"/>
    <property type="project" value="UniProtKB-KW"/>
</dbReference>
<comment type="similarity">
    <text evidence="1 6">Belongs to the methyltransferase superfamily. PrmA family.</text>
</comment>
<dbReference type="RefSeq" id="WP_342633720.1">
    <property type="nucleotide sequence ID" value="NZ_CP025086.1"/>
</dbReference>
<dbReference type="Gene3D" id="3.40.50.150">
    <property type="entry name" value="Vaccinia Virus protein VP39"/>
    <property type="match status" value="1"/>
</dbReference>
<keyword evidence="7" id="KW-0687">Ribonucleoprotein</keyword>
<name>A0A3D9Z281_9HYPH</name>
<reference evidence="7 8" key="1">
    <citation type="submission" date="2018-08" db="EMBL/GenBank/DDBJ databases">
        <title>Genomic Encyclopedia of Type Strains, Phase IV (KMG-IV): sequencing the most valuable type-strain genomes for metagenomic binning, comparative biology and taxonomic classification.</title>
        <authorList>
            <person name="Goeker M."/>
        </authorList>
    </citation>
    <scope>NUCLEOTIDE SEQUENCE [LARGE SCALE GENOMIC DNA]</scope>
    <source>
        <strain evidence="7 8">BW863</strain>
    </source>
</reference>
<dbReference type="InterPro" id="IPR029063">
    <property type="entry name" value="SAM-dependent_MTases_sf"/>
</dbReference>
<dbReference type="HAMAP" id="MF_00735">
    <property type="entry name" value="Methyltr_PrmA"/>
    <property type="match status" value="1"/>
</dbReference>
<evidence type="ECO:0000313" key="7">
    <source>
        <dbReference type="EMBL" id="REF89272.1"/>
    </source>
</evidence>
<proteinExistence type="inferred from homology"/>
<feature type="binding site" evidence="6">
    <location>
        <position position="244"/>
    </location>
    <ligand>
        <name>S-adenosyl-L-methionine</name>
        <dbReference type="ChEBI" id="CHEBI:59789"/>
    </ligand>
</feature>
<comment type="subcellular location">
    <subcellularLocation>
        <location evidence="6">Cytoplasm</location>
    </subcellularLocation>
</comment>
<feature type="binding site" evidence="6">
    <location>
        <position position="199"/>
    </location>
    <ligand>
        <name>S-adenosyl-L-methionine</name>
        <dbReference type="ChEBI" id="CHEBI:59789"/>
    </ligand>
</feature>
<comment type="catalytic activity">
    <reaction evidence="6">
        <text>L-lysyl-[protein] + 3 S-adenosyl-L-methionine = N(6),N(6),N(6)-trimethyl-L-lysyl-[protein] + 3 S-adenosyl-L-homocysteine + 3 H(+)</text>
        <dbReference type="Rhea" id="RHEA:54192"/>
        <dbReference type="Rhea" id="RHEA-COMP:9752"/>
        <dbReference type="Rhea" id="RHEA-COMP:13826"/>
        <dbReference type="ChEBI" id="CHEBI:15378"/>
        <dbReference type="ChEBI" id="CHEBI:29969"/>
        <dbReference type="ChEBI" id="CHEBI:57856"/>
        <dbReference type="ChEBI" id="CHEBI:59789"/>
        <dbReference type="ChEBI" id="CHEBI:61961"/>
    </reaction>
</comment>
<dbReference type="Proteomes" id="UP000256900">
    <property type="component" value="Unassembled WGS sequence"/>
</dbReference>
<keyword evidence="7" id="KW-0689">Ribosomal protein</keyword>
<keyword evidence="4 6" id="KW-0808">Transferase</keyword>
<dbReference type="GO" id="GO:0008276">
    <property type="term" value="F:protein methyltransferase activity"/>
    <property type="evidence" value="ECO:0007669"/>
    <property type="project" value="UniProtKB-UniRule"/>
</dbReference>
<comment type="caution">
    <text evidence="7">The sequence shown here is derived from an EMBL/GenBank/DDBJ whole genome shotgun (WGS) entry which is preliminary data.</text>
</comment>
<sequence length="307" mass="32462">MLPADMLEGLPPNNAAYLMRLRCPDAATARQVADVIVESFDPAETAASAFEEAGDRPEIEGPWIVEAYFGMAPDEPQVRELVSLVAGEALAAQVEFGRVQKADWVANALAGLAPVRAGRFLLHGEHDRGTVGINDLGIEIEAALAFGTGHHGTTRGCLTFIDAIAKRRRPRKILDVGTGTGVLAIAAAKAFRRVVVAGDIDAVAVATARTNAIRNGTGAFVHVVEARGIGHPALKGRFDLITANILAAPLRKLAPALAKALEPGGDIILSGLLGRDVPGIISAYRTQNLRLVARLDIDGWATLLMRR</sequence>
<dbReference type="InterPro" id="IPR050078">
    <property type="entry name" value="Ribosomal_L11_MeTrfase_PrmA"/>
</dbReference>
<evidence type="ECO:0000256" key="1">
    <source>
        <dbReference type="ARBA" id="ARBA00009741"/>
    </source>
</evidence>
<dbReference type="GO" id="GO:0005737">
    <property type="term" value="C:cytoplasm"/>
    <property type="evidence" value="ECO:0007669"/>
    <property type="project" value="UniProtKB-SubCell"/>
</dbReference>
<keyword evidence="8" id="KW-1185">Reference proteome</keyword>
<keyword evidence="5 6" id="KW-0949">S-adenosyl-L-methionine</keyword>
<dbReference type="PANTHER" id="PTHR43648:SF1">
    <property type="entry name" value="ELECTRON TRANSFER FLAVOPROTEIN BETA SUBUNIT LYSINE METHYLTRANSFERASE"/>
    <property type="match status" value="1"/>
</dbReference>
<dbReference type="InterPro" id="IPR004498">
    <property type="entry name" value="Ribosomal_PrmA_MeTrfase"/>
</dbReference>
<evidence type="ECO:0000256" key="3">
    <source>
        <dbReference type="ARBA" id="ARBA00022603"/>
    </source>
</evidence>
<evidence type="ECO:0000256" key="2">
    <source>
        <dbReference type="ARBA" id="ARBA00022490"/>
    </source>
</evidence>
<dbReference type="CDD" id="cd02440">
    <property type="entry name" value="AdoMet_MTases"/>
    <property type="match status" value="1"/>
</dbReference>
<comment type="function">
    <text evidence="6">Methylates ribosomal protein L11.</text>
</comment>
<evidence type="ECO:0000256" key="5">
    <source>
        <dbReference type="ARBA" id="ARBA00022691"/>
    </source>
</evidence>
<dbReference type="EMBL" id="QUMO01000001">
    <property type="protein sequence ID" value="REF89272.1"/>
    <property type="molecule type" value="Genomic_DNA"/>
</dbReference>
<feature type="binding site" evidence="6">
    <location>
        <position position="177"/>
    </location>
    <ligand>
        <name>S-adenosyl-L-methionine</name>
        <dbReference type="ChEBI" id="CHEBI:59789"/>
    </ligand>
</feature>
<protein>
    <recommendedName>
        <fullName evidence="6">Ribosomal protein L11 methyltransferase</fullName>
        <shortName evidence="6">L11 Mtase</shortName>
        <ecNumber evidence="6">2.1.1.-</ecNumber>
    </recommendedName>
</protein>
<feature type="binding site" evidence="6">
    <location>
        <position position="154"/>
    </location>
    <ligand>
        <name>S-adenosyl-L-methionine</name>
        <dbReference type="ChEBI" id="CHEBI:59789"/>
    </ligand>
</feature>
<keyword evidence="3 6" id="KW-0489">Methyltransferase</keyword>
<evidence type="ECO:0000256" key="6">
    <source>
        <dbReference type="HAMAP-Rule" id="MF_00735"/>
    </source>
</evidence>
<keyword evidence="2 6" id="KW-0963">Cytoplasm</keyword>
<organism evidence="7 8">
    <name type="scientific">Methylovirgula ligni</name>
    <dbReference type="NCBI Taxonomy" id="569860"/>
    <lineage>
        <taxon>Bacteria</taxon>
        <taxon>Pseudomonadati</taxon>
        <taxon>Pseudomonadota</taxon>
        <taxon>Alphaproteobacteria</taxon>
        <taxon>Hyphomicrobiales</taxon>
        <taxon>Beijerinckiaceae</taxon>
        <taxon>Methylovirgula</taxon>
    </lineage>
</organism>
<dbReference type="SUPFAM" id="SSF53335">
    <property type="entry name" value="S-adenosyl-L-methionine-dependent methyltransferases"/>
    <property type="match status" value="1"/>
</dbReference>
<dbReference type="EC" id="2.1.1.-" evidence="6"/>